<name>A0A098E9I4_9ZZZZ</name>
<dbReference type="PANTHER" id="PTHR43317:SF1">
    <property type="entry name" value="THERMOSPERMINE SYNTHASE ACAULIS5"/>
    <property type="match status" value="1"/>
</dbReference>
<keyword evidence="1" id="KW-0620">Polyamine biosynthesis</keyword>
<evidence type="ECO:0000259" key="2">
    <source>
        <dbReference type="Pfam" id="PF13847"/>
    </source>
</evidence>
<dbReference type="GO" id="GO:0006596">
    <property type="term" value="P:polyamine biosynthetic process"/>
    <property type="evidence" value="ECO:0007669"/>
    <property type="project" value="UniProtKB-KW"/>
</dbReference>
<feature type="domain" description="Methyltransferase" evidence="2">
    <location>
        <begin position="45"/>
        <end position="152"/>
    </location>
</feature>
<accession>A0A098E9I4</accession>
<dbReference type="AlphaFoldDB" id="A0A098E9I4"/>
<dbReference type="SUPFAM" id="SSF53335">
    <property type="entry name" value="S-adenosyl-L-methionine-dependent methyltransferases"/>
    <property type="match status" value="1"/>
</dbReference>
<dbReference type="Pfam" id="PF13847">
    <property type="entry name" value="Methyltransf_31"/>
    <property type="match status" value="1"/>
</dbReference>
<evidence type="ECO:0000313" key="3">
    <source>
        <dbReference type="EMBL" id="CEG12171.1"/>
    </source>
</evidence>
<proteinExistence type="predicted"/>
<evidence type="ECO:0000256" key="1">
    <source>
        <dbReference type="ARBA" id="ARBA00023115"/>
    </source>
</evidence>
<protein>
    <recommendedName>
        <fullName evidence="2">Methyltransferase domain-containing protein</fullName>
    </recommendedName>
</protein>
<sequence>MAVYKLIPTKDYPALMIDGILMHCIKWTSPKKDAENKVKILGIKKGRILDICTGLGYTAIAASYCANEVVTIEKDENVIEIARNNKFSQGLFANKNINLIIGDAYDEIEKFDDESFDYILHDPPTVSRAGELYGKVFYENLYRILKPHGKLFHYVSNPGSKYRNRTVEKGIVNRLRGVGFEVKIYEDVSGVVCVKA</sequence>
<dbReference type="EMBL" id="CCXY01000115">
    <property type="protein sequence ID" value="CEG12171.1"/>
    <property type="molecule type" value="Genomic_DNA"/>
</dbReference>
<dbReference type="InterPro" id="IPR025714">
    <property type="entry name" value="Methyltranfer_dom"/>
</dbReference>
<dbReference type="CDD" id="cd02440">
    <property type="entry name" value="AdoMet_MTases"/>
    <property type="match status" value="1"/>
</dbReference>
<gene>
    <name evidence="3" type="ORF">MSIBF_A2010002</name>
</gene>
<dbReference type="PANTHER" id="PTHR43317">
    <property type="entry name" value="THERMOSPERMINE SYNTHASE ACAULIS5"/>
    <property type="match status" value="1"/>
</dbReference>
<dbReference type="InterPro" id="IPR029063">
    <property type="entry name" value="SAM-dependent_MTases_sf"/>
</dbReference>
<organism evidence="3">
    <name type="scientific">groundwater metagenome</name>
    <dbReference type="NCBI Taxonomy" id="717931"/>
    <lineage>
        <taxon>unclassified sequences</taxon>
        <taxon>metagenomes</taxon>
        <taxon>ecological metagenomes</taxon>
    </lineage>
</organism>
<reference evidence="3" key="1">
    <citation type="submission" date="2014-09" db="EMBL/GenBank/DDBJ databases">
        <authorList>
            <person name="Probst J Alexander"/>
        </authorList>
    </citation>
    <scope>NUCLEOTIDE SEQUENCE</scope>
</reference>
<dbReference type="Gene3D" id="3.40.50.150">
    <property type="entry name" value="Vaccinia Virus protein VP39"/>
    <property type="match status" value="1"/>
</dbReference>
<dbReference type="GO" id="GO:0008168">
    <property type="term" value="F:methyltransferase activity"/>
    <property type="evidence" value="ECO:0007669"/>
    <property type="project" value="InterPro"/>
</dbReference>